<dbReference type="Pfam" id="PF00501">
    <property type="entry name" value="AMP-binding"/>
    <property type="match status" value="1"/>
</dbReference>
<dbReference type="EMBL" id="CAJB01000073">
    <property type="protein sequence ID" value="CCH77101.1"/>
    <property type="molecule type" value="Genomic_DNA"/>
</dbReference>
<name>A0A077LUC3_9MICO</name>
<dbReference type="InterPro" id="IPR045851">
    <property type="entry name" value="AMP-bd_C_sf"/>
</dbReference>
<sequence length="259" mass="26761">MVEGARRHEASTASGTRRYTALVPTQVARLLDEPAAAAALATYDGVLVGAAATPPSLAERAASAGVTLVPTYGMSETSGGCVYAGRPLPVSRVRIEDGRVLLGGATLASGYLAGDPAGAFVEDPAGSERWFRTDDAGHLDEDGRLHVDGRLDDLVTTGGLKVAPRVVEDALLRHVPGVREAVVVGAPDAEWGQVVSAALVVDTDGATRPPGLADVRSALRDALPAYALPRRLIVAADLPTRGPGKPDRSAIATWFTMGQ</sequence>
<evidence type="ECO:0000259" key="2">
    <source>
        <dbReference type="Pfam" id="PF13193"/>
    </source>
</evidence>
<dbReference type="Gene3D" id="3.30.300.30">
    <property type="match status" value="1"/>
</dbReference>
<dbReference type="InterPro" id="IPR050237">
    <property type="entry name" value="ATP-dep_AMP-bd_enzyme"/>
</dbReference>
<gene>
    <name evidence="3" type="ORF">BN12_1640001</name>
</gene>
<dbReference type="AlphaFoldDB" id="A0A077LUC3"/>
<dbReference type="InterPro" id="IPR025110">
    <property type="entry name" value="AMP-bd_C"/>
</dbReference>
<dbReference type="SUPFAM" id="SSF56801">
    <property type="entry name" value="Acetyl-CoA synthetase-like"/>
    <property type="match status" value="1"/>
</dbReference>
<protein>
    <submittedName>
        <fullName evidence="3">MenE</fullName>
    </submittedName>
</protein>
<keyword evidence="4" id="KW-1185">Reference proteome</keyword>
<comment type="caution">
    <text evidence="3">The sequence shown here is derived from an EMBL/GenBank/DDBJ whole genome shotgun (WGS) entry which is preliminary data.</text>
</comment>
<feature type="domain" description="AMP-dependent synthetase/ligase" evidence="1">
    <location>
        <begin position="19"/>
        <end position="96"/>
    </location>
</feature>
<dbReference type="Proteomes" id="UP000035721">
    <property type="component" value="Unassembled WGS sequence"/>
</dbReference>
<dbReference type="PANTHER" id="PTHR43767">
    <property type="entry name" value="LONG-CHAIN-FATTY-ACID--COA LIGASE"/>
    <property type="match status" value="1"/>
</dbReference>
<dbReference type="GO" id="GO:0016878">
    <property type="term" value="F:acid-thiol ligase activity"/>
    <property type="evidence" value="ECO:0007669"/>
    <property type="project" value="UniProtKB-ARBA"/>
</dbReference>
<reference evidence="3 4" key="1">
    <citation type="journal article" date="2013" name="ISME J.">
        <title>A metabolic model for members of the genus Tetrasphaera involved in enhanced biological phosphorus removal.</title>
        <authorList>
            <person name="Kristiansen R."/>
            <person name="Nguyen H.T.T."/>
            <person name="Saunders A.M."/>
            <person name="Nielsen J.L."/>
            <person name="Wimmer R."/>
            <person name="Le V.Q."/>
            <person name="McIlroy S.J."/>
            <person name="Petrovski S."/>
            <person name="Seviour R.J."/>
            <person name="Calteau A."/>
            <person name="Nielsen K.L."/>
            <person name="Nielsen P.H."/>
        </authorList>
    </citation>
    <scope>NUCLEOTIDE SEQUENCE [LARGE SCALE GENOMIC DNA]</scope>
    <source>
        <strain evidence="3 4">T1-X7</strain>
    </source>
</reference>
<evidence type="ECO:0000313" key="4">
    <source>
        <dbReference type="Proteomes" id="UP000035721"/>
    </source>
</evidence>
<accession>A0A077LUC3</accession>
<dbReference type="STRING" id="1194083.BN12_1640001"/>
<evidence type="ECO:0000259" key="1">
    <source>
        <dbReference type="Pfam" id="PF00501"/>
    </source>
</evidence>
<dbReference type="InterPro" id="IPR042099">
    <property type="entry name" value="ANL_N_sf"/>
</dbReference>
<proteinExistence type="predicted"/>
<feature type="domain" description="AMP-binding enzyme C-terminal" evidence="2">
    <location>
        <begin position="167"/>
        <end position="245"/>
    </location>
</feature>
<organism evidence="3 4">
    <name type="scientific">Nostocoides japonicum T1-X7</name>
    <dbReference type="NCBI Taxonomy" id="1194083"/>
    <lineage>
        <taxon>Bacteria</taxon>
        <taxon>Bacillati</taxon>
        <taxon>Actinomycetota</taxon>
        <taxon>Actinomycetes</taxon>
        <taxon>Micrococcales</taxon>
        <taxon>Intrasporangiaceae</taxon>
        <taxon>Nostocoides</taxon>
    </lineage>
</organism>
<dbReference type="Pfam" id="PF13193">
    <property type="entry name" value="AMP-binding_C"/>
    <property type="match status" value="1"/>
</dbReference>
<dbReference type="PANTHER" id="PTHR43767:SF1">
    <property type="entry name" value="NONRIBOSOMAL PEPTIDE SYNTHASE PES1 (EUROFUNG)-RELATED"/>
    <property type="match status" value="1"/>
</dbReference>
<dbReference type="Gene3D" id="3.40.50.12780">
    <property type="entry name" value="N-terminal domain of ligase-like"/>
    <property type="match status" value="1"/>
</dbReference>
<evidence type="ECO:0000313" key="3">
    <source>
        <dbReference type="EMBL" id="CCH77101.1"/>
    </source>
</evidence>
<dbReference type="InterPro" id="IPR000873">
    <property type="entry name" value="AMP-dep_synth/lig_dom"/>
</dbReference>